<keyword evidence="1" id="KW-0732">Signal</keyword>
<dbReference type="eggNOG" id="ENOG502ZAJH">
    <property type="taxonomic scope" value="Bacteria"/>
</dbReference>
<dbReference type="GO" id="GO:0016788">
    <property type="term" value="F:hydrolase activity, acting on ester bonds"/>
    <property type="evidence" value="ECO:0007669"/>
    <property type="project" value="UniProtKB-ARBA"/>
</dbReference>
<keyword evidence="3" id="KW-1185">Reference proteome</keyword>
<dbReference type="Proteomes" id="UP000004913">
    <property type="component" value="Unassembled WGS sequence"/>
</dbReference>
<dbReference type="SUPFAM" id="SSF52266">
    <property type="entry name" value="SGNH hydrolase"/>
    <property type="match status" value="1"/>
</dbReference>
<evidence type="ECO:0000313" key="2">
    <source>
        <dbReference type="EMBL" id="EGK01083.1"/>
    </source>
</evidence>
<comment type="caution">
    <text evidence="2">The sequence shown here is derived from an EMBL/GenBank/DDBJ whole genome shotgun (WGS) entry which is preliminary data.</text>
</comment>
<dbReference type="Pfam" id="PF16443">
    <property type="entry name" value="DUF5040"/>
    <property type="match status" value="1"/>
</dbReference>
<evidence type="ECO:0008006" key="4">
    <source>
        <dbReference type="Google" id="ProtNLM"/>
    </source>
</evidence>
<protein>
    <recommendedName>
        <fullName evidence="4">DUF5040 domain-containing protein</fullName>
    </recommendedName>
</protein>
<gene>
    <name evidence="2" type="ORF">HMPREF9455_02605</name>
</gene>
<sequence>MKKVVLCLSLILMIFSNAQCKDRKGEAGKGEYNNKYTILLTGASFASSNNGWFELACKQLNAKPINTAIGGTAISDAANRMAKGELYTQEELEDIDAFVIMHVHDENVADTAGLKQNYKDYPVPFDRSNYAAAYDYVIKRYITECYNLKFDKDSKYYGTENGKPVVIVMCTHWHDARTIFNPAIRKLGERWGFPIVEFDKYTGFSRNHLHPVTGKQYSILYAHNNETINGEEFGWHPDEGQDKYIQQRMAAIFAELMEKVLPLKP</sequence>
<reference evidence="2 3" key="1">
    <citation type="submission" date="2011-04" db="EMBL/GenBank/DDBJ databases">
        <title>The Genome Sequence of Dysgonomonas gadei ATCC BAA-286.</title>
        <authorList>
            <consortium name="The Broad Institute Genome Sequencing Platform"/>
            <person name="Earl A."/>
            <person name="Ward D."/>
            <person name="Feldgarden M."/>
            <person name="Gevers D."/>
            <person name="Pudlo N."/>
            <person name="Martens E."/>
            <person name="Allen-Vercoe E."/>
            <person name="Young S.K."/>
            <person name="Zeng Q."/>
            <person name="Gargeya S."/>
            <person name="Fitzgerald M."/>
            <person name="Haas B."/>
            <person name="Abouelleil A."/>
            <person name="Alvarado L."/>
            <person name="Arachchi H.M."/>
            <person name="Berlin A."/>
            <person name="Brown A."/>
            <person name="Chapman S.B."/>
            <person name="Chen Z."/>
            <person name="Dunbar C."/>
            <person name="Freedman E."/>
            <person name="Gearin G."/>
            <person name="Gellesch M."/>
            <person name="Goldberg J."/>
            <person name="Griggs A."/>
            <person name="Gujja S."/>
            <person name="Heiman D."/>
            <person name="Howarth C."/>
            <person name="Larson L."/>
            <person name="Lui A."/>
            <person name="MacDonald P.J.P."/>
            <person name="Mehta T."/>
            <person name="Montmayeur A."/>
            <person name="Murphy C."/>
            <person name="Neiman D."/>
            <person name="Pearson M."/>
            <person name="Priest M."/>
            <person name="Roberts A."/>
            <person name="Saif S."/>
            <person name="Shea T."/>
            <person name="Shenoy N."/>
            <person name="Sisk P."/>
            <person name="Stolte C."/>
            <person name="Sykes S."/>
            <person name="Yandava C."/>
            <person name="Wortman J."/>
            <person name="Nusbaum C."/>
            <person name="Birren B."/>
        </authorList>
    </citation>
    <scope>NUCLEOTIDE SEQUENCE [LARGE SCALE GENOMIC DNA]</scope>
    <source>
        <strain evidence="2 3">ATCC BAA-286</strain>
    </source>
</reference>
<dbReference type="Gene3D" id="3.40.50.1110">
    <property type="entry name" value="SGNH hydrolase"/>
    <property type="match status" value="1"/>
</dbReference>
<evidence type="ECO:0000313" key="3">
    <source>
        <dbReference type="Proteomes" id="UP000004913"/>
    </source>
</evidence>
<dbReference type="STRING" id="742766.HMPREF9455_02605"/>
<name>F5IZT8_9BACT</name>
<evidence type="ECO:0000256" key="1">
    <source>
        <dbReference type="SAM" id="SignalP"/>
    </source>
</evidence>
<feature type="chain" id="PRO_5003328590" description="DUF5040 domain-containing protein" evidence="1">
    <location>
        <begin position="19"/>
        <end position="265"/>
    </location>
</feature>
<dbReference type="InterPro" id="IPR032221">
    <property type="entry name" value="DUF5040"/>
</dbReference>
<dbReference type="EMBL" id="ADLV01000031">
    <property type="protein sequence ID" value="EGK01083.1"/>
    <property type="molecule type" value="Genomic_DNA"/>
</dbReference>
<dbReference type="InterPro" id="IPR036514">
    <property type="entry name" value="SGNH_hydro_sf"/>
</dbReference>
<feature type="signal peptide" evidence="1">
    <location>
        <begin position="1"/>
        <end position="18"/>
    </location>
</feature>
<dbReference type="HOGENOM" id="CLU_1072224_0_0_10"/>
<organism evidence="2 3">
    <name type="scientific">Dysgonomonas gadei ATCC BAA-286</name>
    <dbReference type="NCBI Taxonomy" id="742766"/>
    <lineage>
        <taxon>Bacteria</taxon>
        <taxon>Pseudomonadati</taxon>
        <taxon>Bacteroidota</taxon>
        <taxon>Bacteroidia</taxon>
        <taxon>Bacteroidales</taxon>
        <taxon>Dysgonomonadaceae</taxon>
        <taxon>Dysgonomonas</taxon>
    </lineage>
</organism>
<dbReference type="AlphaFoldDB" id="F5IZT8"/>
<proteinExistence type="predicted"/>
<accession>F5IZT8</accession>